<dbReference type="PANTHER" id="PTHR21392">
    <property type="entry name" value="TRNA-URIDINE AMINOCARBOXYPROPYLTRANSFERASE 2"/>
    <property type="match status" value="1"/>
</dbReference>
<accession>A0A2J8I1K3</accession>
<dbReference type="InterPro" id="IPR039262">
    <property type="entry name" value="DTWD2/TAPT"/>
</dbReference>
<protein>
    <recommendedName>
        <fullName evidence="1">tRNA-uridine aminocarboxypropyltransferase</fullName>
        <ecNumber evidence="1">2.5.1.25</ecNumber>
    </recommendedName>
</protein>
<dbReference type="InterPro" id="IPR005636">
    <property type="entry name" value="DTW"/>
</dbReference>
<dbReference type="EMBL" id="POSK01000008">
    <property type="protein sequence ID" value="PNI04400.1"/>
    <property type="molecule type" value="Genomic_DNA"/>
</dbReference>
<evidence type="ECO:0000256" key="3">
    <source>
        <dbReference type="ARBA" id="ARBA00022691"/>
    </source>
</evidence>
<sequence length="205" mass="23193">MSLDSVSQASNCACPKCGLRLNCVCQNIPTLDSDMPLSLLMHENEYLRETNTGKWLLEALPLCQEFKWSRVDENRSLVARISNSEYLSFLVYPSEESIPLDVALETAKQHGKSAHFIVLDGTWQEAKKMERKSPWLDDVPRVHLTPSQVSNYQLRRNQSEGHLCTLEVASEILAISGNLSDAEKLNHFLAHFSKVYQADKSGHVY</sequence>
<dbReference type="GO" id="GO:0016432">
    <property type="term" value="F:tRNA-uridine aminocarboxypropyltransferase activity"/>
    <property type="evidence" value="ECO:0007669"/>
    <property type="project" value="UniProtKB-EC"/>
</dbReference>
<evidence type="ECO:0000256" key="4">
    <source>
        <dbReference type="ARBA" id="ARBA00022694"/>
    </source>
</evidence>
<evidence type="ECO:0000256" key="2">
    <source>
        <dbReference type="ARBA" id="ARBA00022679"/>
    </source>
</evidence>
<dbReference type="EC" id="2.5.1.25" evidence="1"/>
<reference evidence="6 7" key="1">
    <citation type="submission" date="2018-01" db="EMBL/GenBank/DDBJ databases">
        <title>Draft genome sequences of six Vibrio diazotrophicus strains isolated from deep-sea sediments of the Baltic Sea.</title>
        <authorList>
            <person name="Castillo D."/>
            <person name="Vandieken V."/>
            <person name="Chiang O."/>
            <person name="Middelboe M."/>
        </authorList>
    </citation>
    <scope>NUCLEOTIDE SEQUENCE [LARGE SCALE GENOMIC DNA]</scope>
    <source>
        <strain evidence="6 7">60.27F</strain>
    </source>
</reference>
<name>A0A2J8I1K3_VIBDI</name>
<dbReference type="Proteomes" id="UP000236449">
    <property type="component" value="Unassembled WGS sequence"/>
</dbReference>
<keyword evidence="2" id="KW-0808">Transferase</keyword>
<dbReference type="OrthoDB" id="370626at2"/>
<evidence type="ECO:0000256" key="1">
    <source>
        <dbReference type="ARBA" id="ARBA00012386"/>
    </source>
</evidence>
<dbReference type="RefSeq" id="WP_102966465.1">
    <property type="nucleotide sequence ID" value="NZ_POSK01000008.1"/>
</dbReference>
<keyword evidence="4" id="KW-0819">tRNA processing</keyword>
<dbReference type="SMART" id="SM01144">
    <property type="entry name" value="DTW"/>
    <property type="match status" value="1"/>
</dbReference>
<gene>
    <name evidence="6" type="ORF">C1N32_13295</name>
</gene>
<keyword evidence="3" id="KW-0949">S-adenosyl-L-methionine</keyword>
<evidence type="ECO:0000313" key="6">
    <source>
        <dbReference type="EMBL" id="PNI04400.1"/>
    </source>
</evidence>
<evidence type="ECO:0000313" key="7">
    <source>
        <dbReference type="Proteomes" id="UP000236449"/>
    </source>
</evidence>
<dbReference type="AlphaFoldDB" id="A0A2J8I1K3"/>
<dbReference type="PANTHER" id="PTHR21392:SF1">
    <property type="entry name" value="TRNA-URIDINE AMINOCARBOXYPROPYLTRANSFERASE"/>
    <property type="match status" value="1"/>
</dbReference>
<dbReference type="Pfam" id="PF03942">
    <property type="entry name" value="DTW"/>
    <property type="match status" value="1"/>
</dbReference>
<proteinExistence type="predicted"/>
<feature type="domain" description="DTW" evidence="5">
    <location>
        <begin position="10"/>
        <end position="201"/>
    </location>
</feature>
<organism evidence="6 7">
    <name type="scientific">Vibrio diazotrophicus</name>
    <dbReference type="NCBI Taxonomy" id="685"/>
    <lineage>
        <taxon>Bacteria</taxon>
        <taxon>Pseudomonadati</taxon>
        <taxon>Pseudomonadota</taxon>
        <taxon>Gammaproteobacteria</taxon>
        <taxon>Vibrionales</taxon>
        <taxon>Vibrionaceae</taxon>
        <taxon>Vibrio</taxon>
    </lineage>
</organism>
<comment type="caution">
    <text evidence="6">The sequence shown here is derived from an EMBL/GenBank/DDBJ whole genome shotgun (WGS) entry which is preliminary data.</text>
</comment>
<dbReference type="GO" id="GO:0008033">
    <property type="term" value="P:tRNA processing"/>
    <property type="evidence" value="ECO:0007669"/>
    <property type="project" value="UniProtKB-KW"/>
</dbReference>
<evidence type="ECO:0000259" key="5">
    <source>
        <dbReference type="SMART" id="SM01144"/>
    </source>
</evidence>